<keyword evidence="7 9" id="KW-0413">Isomerase</keyword>
<feature type="domain" description="PPIase FKBP-type" evidence="11">
    <location>
        <begin position="6"/>
        <end position="94"/>
    </location>
</feature>
<protein>
    <recommendedName>
        <fullName evidence="10">Peptidyl-prolyl cis-trans isomerase</fullName>
        <ecNumber evidence="10">5.2.1.8</ecNumber>
    </recommendedName>
</protein>
<evidence type="ECO:0000256" key="2">
    <source>
        <dbReference type="ARBA" id="ARBA00004496"/>
    </source>
</evidence>
<dbReference type="Gene3D" id="3.10.50.40">
    <property type="match status" value="1"/>
</dbReference>
<gene>
    <name evidence="12" type="ORF">FHP88_17555</name>
</gene>
<evidence type="ECO:0000256" key="6">
    <source>
        <dbReference type="ARBA" id="ARBA00023186"/>
    </source>
</evidence>
<keyword evidence="4" id="KW-0963">Cytoplasm</keyword>
<name>A0A558DQC4_9GAMM</name>
<comment type="function">
    <text evidence="8">Also involved in hydrogenase metallocenter assembly, probably by participating in the nickel insertion step. This function in hydrogenase biosynthesis requires chaperone activity and the presence of the metal-binding domain, but not PPIase activity.</text>
</comment>
<dbReference type="Pfam" id="PF00254">
    <property type="entry name" value="FKBP_C"/>
    <property type="match status" value="1"/>
</dbReference>
<evidence type="ECO:0000256" key="1">
    <source>
        <dbReference type="ARBA" id="ARBA00000971"/>
    </source>
</evidence>
<evidence type="ECO:0000256" key="9">
    <source>
        <dbReference type="PROSITE-ProRule" id="PRU00277"/>
    </source>
</evidence>
<comment type="caution">
    <text evidence="12">The sequence shown here is derived from an EMBL/GenBank/DDBJ whole genome shotgun (WGS) entry which is preliminary data.</text>
</comment>
<organism evidence="12 13">
    <name type="scientific">Sedimenticola selenatireducens</name>
    <dbReference type="NCBI Taxonomy" id="191960"/>
    <lineage>
        <taxon>Bacteria</taxon>
        <taxon>Pseudomonadati</taxon>
        <taxon>Pseudomonadota</taxon>
        <taxon>Gammaproteobacteria</taxon>
        <taxon>Chromatiales</taxon>
        <taxon>Sedimenticolaceae</taxon>
        <taxon>Sedimenticola</taxon>
    </lineage>
</organism>
<dbReference type="GO" id="GO:0003755">
    <property type="term" value="F:peptidyl-prolyl cis-trans isomerase activity"/>
    <property type="evidence" value="ECO:0007669"/>
    <property type="project" value="UniProtKB-UniRule"/>
</dbReference>
<keyword evidence="13" id="KW-1185">Reference proteome</keyword>
<dbReference type="AlphaFoldDB" id="A0A558DQC4"/>
<dbReference type="GO" id="GO:0005737">
    <property type="term" value="C:cytoplasm"/>
    <property type="evidence" value="ECO:0007669"/>
    <property type="project" value="UniProtKB-SubCell"/>
</dbReference>
<dbReference type="InterPro" id="IPR001179">
    <property type="entry name" value="PPIase_FKBP_dom"/>
</dbReference>
<dbReference type="EMBL" id="VMNH01000029">
    <property type="protein sequence ID" value="TVO69878.1"/>
    <property type="molecule type" value="Genomic_DNA"/>
</dbReference>
<dbReference type="PROSITE" id="PS50059">
    <property type="entry name" value="FKBP_PPIASE"/>
    <property type="match status" value="1"/>
</dbReference>
<evidence type="ECO:0000256" key="4">
    <source>
        <dbReference type="ARBA" id="ARBA00022490"/>
    </source>
</evidence>
<keyword evidence="6" id="KW-0143">Chaperone</keyword>
<dbReference type="GO" id="GO:0042026">
    <property type="term" value="P:protein refolding"/>
    <property type="evidence" value="ECO:0007669"/>
    <property type="project" value="UniProtKB-ARBA"/>
</dbReference>
<proteinExistence type="inferred from homology"/>
<evidence type="ECO:0000259" key="11">
    <source>
        <dbReference type="PROSITE" id="PS50059"/>
    </source>
</evidence>
<sequence length="172" mass="19172">MQISQDKVVTIEYTMTDPLGNLLDTSDNGDTISFIQGKGGIFPALEEALENRSIGERVQITLPPEQAYGATDERLIKIIPRDKFRVEGEIVVGSQFKTRRDDIDILVTIVKVDDDSVVVDANPPLAGVTINMDVIIVEVRDAIEEELLTGQVQNMDEIYEKEHKKSMAVELK</sequence>
<evidence type="ECO:0000256" key="5">
    <source>
        <dbReference type="ARBA" id="ARBA00023110"/>
    </source>
</evidence>
<dbReference type="Proteomes" id="UP000316649">
    <property type="component" value="Unassembled WGS sequence"/>
</dbReference>
<evidence type="ECO:0000256" key="3">
    <source>
        <dbReference type="ARBA" id="ARBA00006577"/>
    </source>
</evidence>
<dbReference type="PANTHER" id="PTHR47861">
    <property type="entry name" value="FKBP-TYPE PEPTIDYL-PROLYL CIS-TRANS ISOMERASE SLYD"/>
    <property type="match status" value="1"/>
</dbReference>
<dbReference type="EC" id="5.2.1.8" evidence="10"/>
<dbReference type="PANTHER" id="PTHR47861:SF3">
    <property type="entry name" value="FKBP-TYPE PEPTIDYL-PROLYL CIS-TRANS ISOMERASE SLYD"/>
    <property type="match status" value="1"/>
</dbReference>
<evidence type="ECO:0000313" key="13">
    <source>
        <dbReference type="Proteomes" id="UP000316649"/>
    </source>
</evidence>
<keyword evidence="5 9" id="KW-0697">Rotamase</keyword>
<evidence type="ECO:0000256" key="7">
    <source>
        <dbReference type="ARBA" id="ARBA00023235"/>
    </source>
</evidence>
<comment type="subcellular location">
    <subcellularLocation>
        <location evidence="2">Cytoplasm</location>
    </subcellularLocation>
</comment>
<accession>A0A558DQC4</accession>
<comment type="similarity">
    <text evidence="3 10">Belongs to the FKBP-type PPIase family.</text>
</comment>
<reference evidence="12 13" key="1">
    <citation type="submission" date="2019-07" db="EMBL/GenBank/DDBJ databases">
        <title>The pathways for chlorine oxyanion respiration interact through the shared metabolite chlorate.</title>
        <authorList>
            <person name="Barnum T.P."/>
            <person name="Cheng Y."/>
            <person name="Hill K.A."/>
            <person name="Lucas L.N."/>
            <person name="Carlson H.K."/>
            <person name="Coates J.D."/>
        </authorList>
    </citation>
    <scope>NUCLEOTIDE SEQUENCE [LARGE SCALE GENOMIC DNA]</scope>
    <source>
        <strain evidence="12 13">BK-1</strain>
    </source>
</reference>
<dbReference type="SUPFAM" id="SSF54534">
    <property type="entry name" value="FKBP-like"/>
    <property type="match status" value="1"/>
</dbReference>
<dbReference type="OrthoDB" id="9808891at2"/>
<dbReference type="RefSeq" id="WP_144360407.1">
    <property type="nucleotide sequence ID" value="NZ_VMNH01000029.1"/>
</dbReference>
<comment type="catalytic activity">
    <reaction evidence="1 9 10">
        <text>[protein]-peptidylproline (omega=180) = [protein]-peptidylproline (omega=0)</text>
        <dbReference type="Rhea" id="RHEA:16237"/>
        <dbReference type="Rhea" id="RHEA-COMP:10747"/>
        <dbReference type="Rhea" id="RHEA-COMP:10748"/>
        <dbReference type="ChEBI" id="CHEBI:83833"/>
        <dbReference type="ChEBI" id="CHEBI:83834"/>
        <dbReference type="EC" id="5.2.1.8"/>
    </reaction>
</comment>
<dbReference type="InterPro" id="IPR046357">
    <property type="entry name" value="PPIase_dom_sf"/>
</dbReference>
<evidence type="ECO:0000313" key="12">
    <source>
        <dbReference type="EMBL" id="TVO69878.1"/>
    </source>
</evidence>
<evidence type="ECO:0000256" key="10">
    <source>
        <dbReference type="RuleBase" id="RU003915"/>
    </source>
</evidence>
<evidence type="ECO:0000256" key="8">
    <source>
        <dbReference type="ARBA" id="ARBA00037071"/>
    </source>
</evidence>